<feature type="domain" description="LysM" evidence="7">
    <location>
        <begin position="192"/>
        <end position="235"/>
    </location>
</feature>
<dbReference type="Pfam" id="PF01476">
    <property type="entry name" value="LysM"/>
    <property type="match status" value="3"/>
</dbReference>
<dbReference type="PROSITE" id="PS51782">
    <property type="entry name" value="LYSM"/>
    <property type="match status" value="3"/>
</dbReference>
<evidence type="ECO:0000259" key="6">
    <source>
        <dbReference type="PROSITE" id="PS50911"/>
    </source>
</evidence>
<keyword evidence="1 5" id="KW-0732">Signal</keyword>
<evidence type="ECO:0000256" key="4">
    <source>
        <dbReference type="SAM" id="MobiDB-lite"/>
    </source>
</evidence>
<dbReference type="PANTHER" id="PTHR33734">
    <property type="entry name" value="LYSM DOMAIN-CONTAINING GPI-ANCHORED PROTEIN 2"/>
    <property type="match status" value="1"/>
</dbReference>
<dbReference type="InterPro" id="IPR007921">
    <property type="entry name" value="CHAP_dom"/>
</dbReference>
<organism evidence="8 9">
    <name type="scientific">Salinicoccus kekensis</name>
    <dbReference type="NCBI Taxonomy" id="714307"/>
    <lineage>
        <taxon>Bacteria</taxon>
        <taxon>Bacillati</taxon>
        <taxon>Bacillota</taxon>
        <taxon>Bacilli</taxon>
        <taxon>Bacillales</taxon>
        <taxon>Staphylococcaceae</taxon>
        <taxon>Salinicoccus</taxon>
    </lineage>
</organism>
<evidence type="ECO:0000256" key="5">
    <source>
        <dbReference type="SAM" id="SignalP"/>
    </source>
</evidence>
<evidence type="ECO:0000313" key="9">
    <source>
        <dbReference type="Proteomes" id="UP000219412"/>
    </source>
</evidence>
<evidence type="ECO:0000313" key="8">
    <source>
        <dbReference type="EMBL" id="SOC44534.1"/>
    </source>
</evidence>
<dbReference type="GO" id="GO:0016787">
    <property type="term" value="F:hydrolase activity"/>
    <property type="evidence" value="ECO:0007669"/>
    <property type="project" value="UniProtKB-KW"/>
</dbReference>
<feature type="signal peptide" evidence="5">
    <location>
        <begin position="1"/>
        <end position="20"/>
    </location>
</feature>
<dbReference type="PANTHER" id="PTHR33734:SF22">
    <property type="entry name" value="MEMBRANE-BOUND LYTIC MUREIN TRANSGLYCOSYLASE D"/>
    <property type="match status" value="1"/>
</dbReference>
<reference evidence="9" key="1">
    <citation type="submission" date="2017-08" db="EMBL/GenBank/DDBJ databases">
        <authorList>
            <person name="Varghese N."/>
            <person name="Submissions S."/>
        </authorList>
    </citation>
    <scope>NUCLEOTIDE SEQUENCE [LARGE SCALE GENOMIC DNA]</scope>
    <source>
        <strain evidence="9">DSM 23173</strain>
    </source>
</reference>
<dbReference type="AlphaFoldDB" id="A0A285URP5"/>
<evidence type="ECO:0000256" key="2">
    <source>
        <dbReference type="ARBA" id="ARBA00022801"/>
    </source>
</evidence>
<evidence type="ECO:0000259" key="7">
    <source>
        <dbReference type="PROSITE" id="PS51782"/>
    </source>
</evidence>
<dbReference type="Proteomes" id="UP000219412">
    <property type="component" value="Unassembled WGS sequence"/>
</dbReference>
<feature type="domain" description="Peptidase C51" evidence="6">
    <location>
        <begin position="264"/>
        <end position="393"/>
    </location>
</feature>
<dbReference type="Gene3D" id="3.10.350.10">
    <property type="entry name" value="LysM domain"/>
    <property type="match status" value="3"/>
</dbReference>
<dbReference type="SUPFAM" id="SSF54106">
    <property type="entry name" value="LysM domain"/>
    <property type="match status" value="3"/>
</dbReference>
<dbReference type="EMBL" id="OBQF01000006">
    <property type="protein sequence ID" value="SOC44534.1"/>
    <property type="molecule type" value="Genomic_DNA"/>
</dbReference>
<dbReference type="InterPro" id="IPR036779">
    <property type="entry name" value="LysM_dom_sf"/>
</dbReference>
<feature type="domain" description="LysM" evidence="7">
    <location>
        <begin position="107"/>
        <end position="150"/>
    </location>
</feature>
<keyword evidence="9" id="KW-1185">Reference proteome</keyword>
<feature type="chain" id="PRO_5039427445" evidence="5">
    <location>
        <begin position="21"/>
        <end position="393"/>
    </location>
</feature>
<name>A0A285URP5_9STAP</name>
<evidence type="ECO:0000256" key="3">
    <source>
        <dbReference type="ARBA" id="ARBA00023316"/>
    </source>
</evidence>
<dbReference type="Pfam" id="PF05257">
    <property type="entry name" value="CHAP"/>
    <property type="match status" value="1"/>
</dbReference>
<keyword evidence="3" id="KW-0961">Cell wall biogenesis/degradation</keyword>
<dbReference type="GO" id="GO:0071555">
    <property type="term" value="P:cell wall organization"/>
    <property type="evidence" value="ECO:0007669"/>
    <property type="project" value="UniProtKB-KW"/>
</dbReference>
<sequence>MKKVLTALTATAAISTYAFAQDAEASTHNVKSGDTLWSIAQKNNVTVSQLKSWNNLSSNLILVNQNLKVSNSDSSSSSSSATSSSSSNTPNTSSSATNSSSSNSTGGTYRVKSGDTLSSIARAHGMNYRTLMEINNISGHIIHPGQTLKTSTSSSSSSSSNNTSSSTASSNTSSSTSSSNTDSSAGSTATGGTYTVKSGDSLSRIASAHGTNYRTLMNINNLSSTIIYPGQTLKLSAGSSSTSSSSTASSNTSSSSASSSSTSSDSSYKAPAAPSNVSWGTNWYYWGDCTWYAFERRKELGKPVGNNWGNATNWAGHARSAGYTVNNRPSVGAIIQAHAWTNNAWGMGHVGVVERVNPDGSILISEMNFGGGQGVKAFRTLSASQAANHNFIH</sequence>
<accession>A0A285URP5</accession>
<feature type="region of interest" description="Disordered" evidence="4">
    <location>
        <begin position="72"/>
        <end position="112"/>
    </location>
</feature>
<feature type="region of interest" description="Disordered" evidence="4">
    <location>
        <begin position="238"/>
        <end position="273"/>
    </location>
</feature>
<dbReference type="InterPro" id="IPR018392">
    <property type="entry name" value="LysM"/>
</dbReference>
<dbReference type="InterPro" id="IPR038765">
    <property type="entry name" value="Papain-like_cys_pep_sf"/>
</dbReference>
<dbReference type="GO" id="GO:0008932">
    <property type="term" value="F:lytic endotransglycosylase activity"/>
    <property type="evidence" value="ECO:0007669"/>
    <property type="project" value="TreeGrafter"/>
</dbReference>
<dbReference type="OrthoDB" id="9813368at2"/>
<proteinExistence type="predicted"/>
<gene>
    <name evidence="8" type="ORF">SAMN05878391_2398</name>
</gene>
<feature type="domain" description="LysM" evidence="7">
    <location>
        <begin position="26"/>
        <end position="69"/>
    </location>
</feature>
<dbReference type="CDD" id="cd00118">
    <property type="entry name" value="LysM"/>
    <property type="match status" value="3"/>
</dbReference>
<feature type="compositionally biased region" description="Low complexity" evidence="4">
    <location>
        <begin position="150"/>
        <end position="193"/>
    </location>
</feature>
<dbReference type="RefSeq" id="WP_097042427.1">
    <property type="nucleotide sequence ID" value="NZ_OBQF01000006.1"/>
</dbReference>
<dbReference type="Gene3D" id="3.90.1720.10">
    <property type="entry name" value="endopeptidase domain like (from Nostoc punctiforme)"/>
    <property type="match status" value="1"/>
</dbReference>
<evidence type="ECO:0000256" key="1">
    <source>
        <dbReference type="ARBA" id="ARBA00022729"/>
    </source>
</evidence>
<dbReference type="SUPFAM" id="SSF54001">
    <property type="entry name" value="Cysteine proteinases"/>
    <property type="match status" value="1"/>
</dbReference>
<feature type="compositionally biased region" description="Low complexity" evidence="4">
    <location>
        <begin position="238"/>
        <end position="267"/>
    </location>
</feature>
<keyword evidence="2" id="KW-0378">Hydrolase</keyword>
<dbReference type="SMART" id="SM00257">
    <property type="entry name" value="LysM"/>
    <property type="match status" value="3"/>
</dbReference>
<dbReference type="PROSITE" id="PS50911">
    <property type="entry name" value="CHAP"/>
    <property type="match status" value="1"/>
</dbReference>
<feature type="region of interest" description="Disordered" evidence="4">
    <location>
        <begin position="143"/>
        <end position="194"/>
    </location>
</feature>
<feature type="compositionally biased region" description="Low complexity" evidence="4">
    <location>
        <begin position="72"/>
        <end position="105"/>
    </location>
</feature>
<protein>
    <submittedName>
        <fullName evidence="8">Surface antigen</fullName>
    </submittedName>
</protein>